<evidence type="ECO:0000313" key="3">
    <source>
        <dbReference type="Proteomes" id="UP000199426"/>
    </source>
</evidence>
<protein>
    <submittedName>
        <fullName evidence="2">Uncharacterized protein</fullName>
    </submittedName>
</protein>
<organism evidence="2 4">
    <name type="scientific">Chryseobacterium jejuense</name>
    <dbReference type="NCBI Taxonomy" id="445960"/>
    <lineage>
        <taxon>Bacteria</taxon>
        <taxon>Pseudomonadati</taxon>
        <taxon>Bacteroidota</taxon>
        <taxon>Flavobacteriia</taxon>
        <taxon>Flavobacteriales</taxon>
        <taxon>Weeksellaceae</taxon>
        <taxon>Chryseobacterium group</taxon>
        <taxon>Chryseobacterium</taxon>
    </lineage>
</organism>
<evidence type="ECO:0000313" key="1">
    <source>
        <dbReference type="EMBL" id="SDJ09090.1"/>
    </source>
</evidence>
<reference evidence="2 4" key="2">
    <citation type="submission" date="2018-06" db="EMBL/GenBank/DDBJ databases">
        <authorList>
            <consortium name="Pathogen Informatics"/>
            <person name="Doyle S."/>
        </authorList>
    </citation>
    <scope>NUCLEOTIDE SEQUENCE [LARGE SCALE GENOMIC DNA]</scope>
    <source>
        <strain evidence="2 4">NCTC13492</strain>
    </source>
</reference>
<evidence type="ECO:0000313" key="4">
    <source>
        <dbReference type="Proteomes" id="UP000251670"/>
    </source>
</evidence>
<keyword evidence="3" id="KW-1185">Reference proteome</keyword>
<dbReference type="Proteomes" id="UP000251670">
    <property type="component" value="Unassembled WGS sequence"/>
</dbReference>
<sequence>MQYNTEYGVQLVNLKDFWNTLDNTKQLTNSLLLSVLRMRDEKIVLRKYLLEVMMTFQEVEY</sequence>
<name>A0A2X2VHG5_CHRJE</name>
<reference evidence="1 3" key="1">
    <citation type="submission" date="2016-10" db="EMBL/GenBank/DDBJ databases">
        <authorList>
            <person name="Varghese N."/>
            <person name="Submissions S."/>
        </authorList>
    </citation>
    <scope>NUCLEOTIDE SEQUENCE [LARGE SCALE GENOMIC DNA]</scope>
    <source>
        <strain evidence="1 3">DSM 19299</strain>
    </source>
</reference>
<gene>
    <name evidence="2" type="ORF">NCTC13492_01427</name>
    <name evidence="1" type="ORF">SAMN05421542_2607</name>
</gene>
<dbReference type="STRING" id="445960.SAMN05421542_2607"/>
<dbReference type="AlphaFoldDB" id="A0A2X2VHG5"/>
<dbReference type="EMBL" id="FNEG01000004">
    <property type="protein sequence ID" value="SDJ09090.1"/>
    <property type="molecule type" value="Genomic_DNA"/>
</dbReference>
<dbReference type="EMBL" id="UAWB01000002">
    <property type="protein sequence ID" value="SQB27844.1"/>
    <property type="molecule type" value="Genomic_DNA"/>
</dbReference>
<accession>A0A2X2VHG5</accession>
<evidence type="ECO:0000313" key="2">
    <source>
        <dbReference type="EMBL" id="SQB27844.1"/>
    </source>
</evidence>
<proteinExistence type="predicted"/>
<dbReference type="Proteomes" id="UP000199426">
    <property type="component" value="Unassembled WGS sequence"/>
</dbReference>